<dbReference type="InterPro" id="IPR028928">
    <property type="entry name" value="CC2D2AN-C2"/>
</dbReference>
<keyword evidence="3" id="KW-0472">Membrane</keyword>
<dbReference type="GO" id="GO:1905515">
    <property type="term" value="P:non-motile cilium assembly"/>
    <property type="evidence" value="ECO:0007669"/>
    <property type="project" value="TreeGrafter"/>
</dbReference>
<dbReference type="PANTHER" id="PTHR20837">
    <property type="entry name" value="CENTROSOMAL PROTEIN-RELATED"/>
    <property type="match status" value="1"/>
</dbReference>
<dbReference type="PANTHER" id="PTHR20837:SF7">
    <property type="entry name" value="COILED-COIL AND C2 DOMAIN-CONTAINING PROTEIN 2A"/>
    <property type="match status" value="1"/>
</dbReference>
<dbReference type="InterPro" id="IPR052434">
    <property type="entry name" value="Tectonic-like_complex_comp"/>
</dbReference>
<keyword evidence="1" id="KW-0175">Coiled coil</keyword>
<dbReference type="Proteomes" id="UP000694406">
    <property type="component" value="Unplaced"/>
</dbReference>
<evidence type="ECO:0000256" key="4">
    <source>
        <dbReference type="SAM" id="SignalP"/>
    </source>
</evidence>
<organism evidence="6 7">
    <name type="scientific">Laticauda laticaudata</name>
    <name type="common">Blue-ringed sea krait</name>
    <name type="synonym">Blue-lipped sea krait</name>
    <dbReference type="NCBI Taxonomy" id="8630"/>
    <lineage>
        <taxon>Eukaryota</taxon>
        <taxon>Metazoa</taxon>
        <taxon>Chordata</taxon>
        <taxon>Craniata</taxon>
        <taxon>Vertebrata</taxon>
        <taxon>Euteleostomi</taxon>
        <taxon>Lepidosauria</taxon>
        <taxon>Squamata</taxon>
        <taxon>Bifurcata</taxon>
        <taxon>Unidentata</taxon>
        <taxon>Episquamata</taxon>
        <taxon>Toxicofera</taxon>
        <taxon>Serpentes</taxon>
        <taxon>Colubroidea</taxon>
        <taxon>Elapidae</taxon>
        <taxon>Laticaudinae</taxon>
        <taxon>Laticauda</taxon>
    </lineage>
</organism>
<dbReference type="Pfam" id="PF15625">
    <property type="entry name" value="CC2D2AN-C2"/>
    <property type="match status" value="1"/>
</dbReference>
<keyword evidence="7" id="KW-1185">Reference proteome</keyword>
<reference evidence="6" key="1">
    <citation type="submission" date="2025-08" db="UniProtKB">
        <authorList>
            <consortium name="Ensembl"/>
        </authorList>
    </citation>
    <scope>IDENTIFICATION</scope>
</reference>
<name>A0A8C5SNQ7_LATLA</name>
<feature type="chain" id="PRO_5034133194" description="CC2D2A N-terminal C2 domain-containing protein" evidence="4">
    <location>
        <begin position="22"/>
        <end position="599"/>
    </location>
</feature>
<feature type="region of interest" description="Disordered" evidence="2">
    <location>
        <begin position="279"/>
        <end position="307"/>
    </location>
</feature>
<evidence type="ECO:0000256" key="3">
    <source>
        <dbReference type="SAM" id="Phobius"/>
    </source>
</evidence>
<evidence type="ECO:0000313" key="7">
    <source>
        <dbReference type="Proteomes" id="UP000694406"/>
    </source>
</evidence>
<dbReference type="AlphaFoldDB" id="A0A8C5SNQ7"/>
<dbReference type="GO" id="GO:0035869">
    <property type="term" value="C:ciliary transition zone"/>
    <property type="evidence" value="ECO:0007669"/>
    <property type="project" value="TreeGrafter"/>
</dbReference>
<accession>A0A8C5SNQ7</accession>
<feature type="coiled-coil region" evidence="1">
    <location>
        <begin position="237"/>
        <end position="271"/>
    </location>
</feature>
<proteinExistence type="predicted"/>
<evidence type="ECO:0000259" key="5">
    <source>
        <dbReference type="Pfam" id="PF15625"/>
    </source>
</evidence>
<keyword evidence="3" id="KW-1133">Transmembrane helix</keyword>
<keyword evidence="3" id="KW-0812">Transmembrane</keyword>
<reference evidence="6" key="2">
    <citation type="submission" date="2025-09" db="UniProtKB">
        <authorList>
            <consortium name="Ensembl"/>
        </authorList>
    </citation>
    <scope>IDENTIFICATION</scope>
</reference>
<dbReference type="GeneTree" id="ENSGT00940000155482"/>
<sequence>MAGWAWMNGCGQVSMNAWAWAGGCTGWVLLSGHSQVSVEQVISANWIWGKLSTPPAPRLLELLGTKHGGENHFVPYQCKSTSPKDFVSFQGSYRRSKVEAVVRIGNVSFASLVVSVWAPCFCRDKIMTAPVLLPATIQGDLFYYLSNYSHFFNIANVTGCILMYISCNEIFIFMSRKTRRLRDNEQEKDRALLKAMIKVWKEIKFLRDFQKFINTPLKLFLRKKEVDLKLDEKAYEAEIQAETAELLEETIEEYEKKMDEYKTELRAWKSWKKAQKQKKKSSQILEDEESEQMEEHLKPLPPPPVDQQQVELQVRRRAAENRRQPGEPVLIPELSLVGTITPNEACPRAEVARREDVKKRSLFLKVLFNSKEVSRTVSRQMSSDFRIHFGQIFNVQIFNWPESLKLQLYETIGLGSANLLMEIFVPIPETTVLTGAAPIEEIEFSSDQCVTLDHEGVGSGVPFSFEADGSNNMILMTSGKVSCSVSWAVGANGIPLVPPLFSLLCQNFSSFKKVDAIASIGASGLTDMKKLAKWVTETKLDPNDPSNTVLMQFLKPQLKNVCLRCIECFIRKRVWALILVLYSVTQMQILELEHKGRPR</sequence>
<feature type="signal peptide" evidence="4">
    <location>
        <begin position="1"/>
        <end position="21"/>
    </location>
</feature>
<feature type="transmembrane region" description="Helical" evidence="3">
    <location>
        <begin position="151"/>
        <end position="174"/>
    </location>
</feature>
<evidence type="ECO:0000256" key="2">
    <source>
        <dbReference type="SAM" id="MobiDB-lite"/>
    </source>
</evidence>
<evidence type="ECO:0000313" key="6">
    <source>
        <dbReference type="Ensembl" id="ENSLLTP00000020330.1"/>
    </source>
</evidence>
<keyword evidence="4" id="KW-0732">Signal</keyword>
<evidence type="ECO:0000256" key="1">
    <source>
        <dbReference type="SAM" id="Coils"/>
    </source>
</evidence>
<protein>
    <recommendedName>
        <fullName evidence="5">CC2D2A N-terminal C2 domain-containing protein</fullName>
    </recommendedName>
</protein>
<feature type="domain" description="CC2D2A N-terminal C2" evidence="5">
    <location>
        <begin position="325"/>
        <end position="499"/>
    </location>
</feature>
<dbReference type="GO" id="GO:1904491">
    <property type="term" value="P:protein localization to ciliary transition zone"/>
    <property type="evidence" value="ECO:0007669"/>
    <property type="project" value="TreeGrafter"/>
</dbReference>
<dbReference type="Ensembl" id="ENSLLTT00000021083.1">
    <property type="protein sequence ID" value="ENSLLTP00000020330.1"/>
    <property type="gene ID" value="ENSLLTG00000015231.1"/>
</dbReference>